<keyword evidence="3" id="KW-1185">Reference proteome</keyword>
<dbReference type="PANTHER" id="PTHR33490">
    <property type="entry name" value="BLR5614 PROTEIN-RELATED"/>
    <property type="match status" value="1"/>
</dbReference>
<feature type="domain" description="Transglutaminase-like" evidence="1">
    <location>
        <begin position="177"/>
        <end position="247"/>
    </location>
</feature>
<reference evidence="2 3" key="1">
    <citation type="submission" date="2024-03" db="EMBL/GenBank/DDBJ databases">
        <title>High-quality draft genome sequence of Oceanobacter sp. wDCs-4.</title>
        <authorList>
            <person name="Dong C."/>
        </authorList>
    </citation>
    <scope>NUCLEOTIDE SEQUENCE [LARGE SCALE GENOMIC DNA]</scope>
    <source>
        <strain evidence="3">wDCs-4</strain>
    </source>
</reference>
<proteinExistence type="predicted"/>
<sequence>MLYRIRHTTEYVYHSRVSHCYNMAHVTPRDTLRQQCLSTRVDVLPGAAFTSNRSDYFGNNAYHFEIQKPHKKLVITSTSEVRTGVQKAAPDLEFGISCRDALEAMSSSRTPEVLLAREFLLDSPMLKSSQILQEFAANLFEDDKPLLTAVMALTSKIYQEFEYSPASTTIATPLQEVLDSRRGVCQDFAHLQIAILRSLGFAARYVSGYLETLPPPGQEKMVGADATHAWLAVYAPGEGWFEYDPTNNCMAHEQHIVTAWGRDFYDVTPVCGVIYGGGSNPVLRVAVDVTRLT</sequence>
<evidence type="ECO:0000313" key="2">
    <source>
        <dbReference type="EMBL" id="MFK4751532.1"/>
    </source>
</evidence>
<dbReference type="SMART" id="SM00460">
    <property type="entry name" value="TGc"/>
    <property type="match status" value="1"/>
</dbReference>
<dbReference type="Gene3D" id="3.10.620.30">
    <property type="match status" value="1"/>
</dbReference>
<dbReference type="InterPro" id="IPR038765">
    <property type="entry name" value="Papain-like_cys_pep_sf"/>
</dbReference>
<accession>A0ABW8NF31</accession>
<dbReference type="Proteomes" id="UP001620597">
    <property type="component" value="Unassembled WGS sequence"/>
</dbReference>
<comment type="caution">
    <text evidence="2">The sequence shown here is derived from an EMBL/GenBank/DDBJ whole genome shotgun (WGS) entry which is preliminary data.</text>
</comment>
<dbReference type="SUPFAM" id="SSF54001">
    <property type="entry name" value="Cysteine proteinases"/>
    <property type="match status" value="1"/>
</dbReference>
<dbReference type="EMBL" id="JBBKTX010000003">
    <property type="protein sequence ID" value="MFK4751532.1"/>
    <property type="molecule type" value="Genomic_DNA"/>
</dbReference>
<evidence type="ECO:0000259" key="1">
    <source>
        <dbReference type="SMART" id="SM00460"/>
    </source>
</evidence>
<gene>
    <name evidence="2" type="ORF">WG929_03820</name>
</gene>
<dbReference type="RefSeq" id="WP_416204977.1">
    <property type="nucleotide sequence ID" value="NZ_JBBKTX010000003.1"/>
</dbReference>
<evidence type="ECO:0000313" key="3">
    <source>
        <dbReference type="Proteomes" id="UP001620597"/>
    </source>
</evidence>
<organism evidence="2 3">
    <name type="scientific">Oceanobacter antarcticus</name>
    <dbReference type="NCBI Taxonomy" id="3133425"/>
    <lineage>
        <taxon>Bacteria</taxon>
        <taxon>Pseudomonadati</taxon>
        <taxon>Pseudomonadota</taxon>
        <taxon>Gammaproteobacteria</taxon>
        <taxon>Oceanospirillales</taxon>
        <taxon>Oceanospirillaceae</taxon>
        <taxon>Oceanobacter</taxon>
    </lineage>
</organism>
<dbReference type="InterPro" id="IPR013589">
    <property type="entry name" value="Bac_transglu_N"/>
</dbReference>
<protein>
    <submittedName>
        <fullName evidence="2">Transglutaminase family protein</fullName>
    </submittedName>
</protein>
<dbReference type="Pfam" id="PF08379">
    <property type="entry name" value="Bact_transglu_N"/>
    <property type="match status" value="1"/>
</dbReference>
<name>A0ABW8NF31_9GAMM</name>
<dbReference type="Pfam" id="PF01841">
    <property type="entry name" value="Transglut_core"/>
    <property type="match status" value="1"/>
</dbReference>
<dbReference type="PANTHER" id="PTHR33490:SF7">
    <property type="entry name" value="BLR2979 PROTEIN"/>
    <property type="match status" value="1"/>
</dbReference>
<dbReference type="InterPro" id="IPR002931">
    <property type="entry name" value="Transglutaminase-like"/>
</dbReference>